<gene>
    <name evidence="1" type="ORF">ACFSKO_16280</name>
</gene>
<evidence type="ECO:0000313" key="2">
    <source>
        <dbReference type="Proteomes" id="UP001597294"/>
    </source>
</evidence>
<proteinExistence type="predicted"/>
<keyword evidence="2" id="KW-1185">Reference proteome</keyword>
<comment type="caution">
    <text evidence="1">The sequence shown here is derived from an EMBL/GenBank/DDBJ whole genome shotgun (WGS) entry which is preliminary data.</text>
</comment>
<reference evidence="2" key="1">
    <citation type="journal article" date="2019" name="Int. J. Syst. Evol. Microbiol.">
        <title>The Global Catalogue of Microorganisms (GCM) 10K type strain sequencing project: providing services to taxonomists for standard genome sequencing and annotation.</title>
        <authorList>
            <consortium name="The Broad Institute Genomics Platform"/>
            <consortium name="The Broad Institute Genome Sequencing Center for Infectious Disease"/>
            <person name="Wu L."/>
            <person name="Ma J."/>
        </authorList>
    </citation>
    <scope>NUCLEOTIDE SEQUENCE [LARGE SCALE GENOMIC DNA]</scope>
    <source>
        <strain evidence="2">CGMCC 4.7192</strain>
    </source>
</reference>
<organism evidence="1 2">
    <name type="scientific">Kiloniella antarctica</name>
    <dbReference type="NCBI Taxonomy" id="1550907"/>
    <lineage>
        <taxon>Bacteria</taxon>
        <taxon>Pseudomonadati</taxon>
        <taxon>Pseudomonadota</taxon>
        <taxon>Alphaproteobacteria</taxon>
        <taxon>Rhodospirillales</taxon>
        <taxon>Kiloniellaceae</taxon>
        <taxon>Kiloniella</taxon>
    </lineage>
</organism>
<sequence length="86" mass="9283">MTDWHTCETTHCRAGWVVTLAGKEGKKLEDKIGTPAAALAIYAASDPEYFTRDGIPDFYTDDETALADMKRLSDIEGAKAEGSADA</sequence>
<protein>
    <submittedName>
        <fullName evidence="1">Uncharacterized protein</fullName>
    </submittedName>
</protein>
<accession>A0ABW5BMR9</accession>
<dbReference type="RefSeq" id="WP_380254464.1">
    <property type="nucleotide sequence ID" value="NZ_JBHUII010000011.1"/>
</dbReference>
<name>A0ABW5BMR9_9PROT</name>
<dbReference type="Proteomes" id="UP001597294">
    <property type="component" value="Unassembled WGS sequence"/>
</dbReference>
<dbReference type="EMBL" id="JBHUII010000011">
    <property type="protein sequence ID" value="MFD2207187.1"/>
    <property type="molecule type" value="Genomic_DNA"/>
</dbReference>
<evidence type="ECO:0000313" key="1">
    <source>
        <dbReference type="EMBL" id="MFD2207187.1"/>
    </source>
</evidence>